<dbReference type="EMBL" id="LAZR01030558">
    <property type="protein sequence ID" value="KKL56248.1"/>
    <property type="molecule type" value="Genomic_DNA"/>
</dbReference>
<reference evidence="2" key="1">
    <citation type="journal article" date="2015" name="Nature">
        <title>Complex archaea that bridge the gap between prokaryotes and eukaryotes.</title>
        <authorList>
            <person name="Spang A."/>
            <person name="Saw J.H."/>
            <person name="Jorgensen S.L."/>
            <person name="Zaremba-Niedzwiedzka K."/>
            <person name="Martijn J."/>
            <person name="Lind A.E."/>
            <person name="van Eijk R."/>
            <person name="Schleper C."/>
            <person name="Guy L."/>
            <person name="Ettema T.J."/>
        </authorList>
    </citation>
    <scope>NUCLEOTIDE SEQUENCE</scope>
</reference>
<accession>A0A0F9D3F5</accession>
<dbReference type="AlphaFoldDB" id="A0A0F9D3F5"/>
<comment type="caution">
    <text evidence="2">The sequence shown here is derived from an EMBL/GenBank/DDBJ whole genome shotgun (WGS) entry which is preliminary data.</text>
</comment>
<keyword evidence="1" id="KW-0472">Membrane</keyword>
<sequence length="78" mass="8686">MEWPEIVSLVIGISGLVFGGVFAVKWKKAVRLLRKIGWAFSSTAEALDDKKLTKKEAVKLLKDWLDVVEAAFALIGKR</sequence>
<keyword evidence="1" id="KW-1133">Transmembrane helix</keyword>
<name>A0A0F9D3F5_9ZZZZ</name>
<evidence type="ECO:0000313" key="2">
    <source>
        <dbReference type="EMBL" id="KKL56248.1"/>
    </source>
</evidence>
<proteinExistence type="predicted"/>
<protein>
    <submittedName>
        <fullName evidence="2">Uncharacterized protein</fullName>
    </submittedName>
</protein>
<evidence type="ECO:0000256" key="1">
    <source>
        <dbReference type="SAM" id="Phobius"/>
    </source>
</evidence>
<gene>
    <name evidence="2" type="ORF">LCGC14_2247290</name>
</gene>
<keyword evidence="1" id="KW-0812">Transmembrane</keyword>
<feature type="transmembrane region" description="Helical" evidence="1">
    <location>
        <begin position="6"/>
        <end position="26"/>
    </location>
</feature>
<organism evidence="2">
    <name type="scientific">marine sediment metagenome</name>
    <dbReference type="NCBI Taxonomy" id="412755"/>
    <lineage>
        <taxon>unclassified sequences</taxon>
        <taxon>metagenomes</taxon>
        <taxon>ecological metagenomes</taxon>
    </lineage>
</organism>